<evidence type="ECO:0000259" key="9">
    <source>
        <dbReference type="PROSITE" id="PS50966"/>
    </source>
</evidence>
<keyword evidence="1" id="KW-0815">Transposition</keyword>
<sequence>MGWEDSEVEGDKLNEIEANETQVNEGKEHVNDGMEVEGDKSEVHTVEGIEGNKNTEVHTVEGIELEGEKTVVNTVGAMDIEGHKTAPADFPFDEGEVKGKEEDVEGDNRADEGDHDGNDDANEGDNERDDGADEGDHGGGGDHECTNDANEGDNESGNGGNDAEYDGEYEGDSDYVEHEESKGSVQVGGDCGAKVSLNEDSFTSAGSEDGLEVDRERELKHMTKRKSKEEAGDTFFIGQIFGSREEVNDLVNKHAVETKWNIVFKKIDNDRVRAVCKGIVNVFKGGQDGIVIGPKKSETGPSESSQAHDSQASCNEGEEVVKCPWVLYVPKLKNQEGTWRVTTYCSEHKCTPTRDLTAFNTEFLVKEEWVVSKMESNPKISIKAMQQELQARYQLRVSRIQAHRSKSRATDLLRGNFADQYQRLRDYTLELKSKNPGTTVHIEVEPEQNPDSPTRVFKRIYICLGALKQGFKACKRELLGLDGAFMKGPFPSQMLTLVGLDPNNGIYPLAYAVVEAESKDSWTWFLQCLADDLDLPSNANFTFISDRQKGILPALATVFPSAEHRFCLRHIHQNMKQTWRGKAYKDLIWGAATARTQPWEYLMKRHVSVLQLISKEQGPLTPTSAKMFDERKEKAYNYKELWNGGTKFQVSGPWNDQVVVDVEKLTCTCRKWQLTGLPCKHAITANWEMDLLNQKIKGGAEAWIHPCHWLDTWKEVYSLKINPINGRNMWVKDPCPTTLKPPFHHTPVGRPKKKRRKSQVEIDERSCKGQGGQGAQGEAGRGQRGGGVGKRGRGASDGGPKGRGESVVSEAGPSAAGSGGTGRGSKAVGTRGRGAAGRGGTGRGAAGRGRGFEGGV</sequence>
<keyword evidence="2" id="KW-0479">Metal-binding</keyword>
<dbReference type="PANTHER" id="PTHR31973">
    <property type="entry name" value="POLYPROTEIN, PUTATIVE-RELATED"/>
    <property type="match status" value="1"/>
</dbReference>
<dbReference type="AlphaFoldDB" id="A0AAP0GH77"/>
<dbReference type="InterPro" id="IPR001207">
    <property type="entry name" value="Transposase_mutator"/>
</dbReference>
<evidence type="ECO:0000256" key="8">
    <source>
        <dbReference type="SAM" id="MobiDB-lite"/>
    </source>
</evidence>
<dbReference type="InterPro" id="IPR018289">
    <property type="entry name" value="MULE_transposase_dom"/>
</dbReference>
<evidence type="ECO:0000256" key="6">
    <source>
        <dbReference type="ARBA" id="ARBA00023172"/>
    </source>
</evidence>
<dbReference type="SMART" id="SM00575">
    <property type="entry name" value="ZnF_PMZ"/>
    <property type="match status" value="1"/>
</dbReference>
<feature type="compositionally biased region" description="Acidic residues" evidence="8">
    <location>
        <begin position="119"/>
        <end position="133"/>
    </location>
</feature>
<feature type="compositionally biased region" description="Gly residues" evidence="8">
    <location>
        <begin position="769"/>
        <end position="801"/>
    </location>
</feature>
<keyword evidence="3 7" id="KW-0863">Zinc-finger</keyword>
<feature type="compositionally biased region" description="Low complexity" evidence="8">
    <location>
        <begin position="806"/>
        <end position="816"/>
    </location>
</feature>
<feature type="compositionally biased region" description="Basic and acidic residues" evidence="8">
    <location>
        <begin position="95"/>
        <end position="118"/>
    </location>
</feature>
<feature type="compositionally biased region" description="Gly residues" evidence="8">
    <location>
        <begin position="831"/>
        <end position="856"/>
    </location>
</feature>
<reference evidence="10 11" key="1">
    <citation type="submission" date="2024-04" db="EMBL/GenBank/DDBJ databases">
        <title>The reference genome of an endangered Asteraceae, Deinandra increscens subsp. villosa, native to the Central Coast of California.</title>
        <authorList>
            <person name="Guilliams M."/>
            <person name="Hasenstab-Lehman K."/>
            <person name="Meyer R."/>
            <person name="Mcevoy S."/>
        </authorList>
    </citation>
    <scope>NUCLEOTIDE SEQUENCE [LARGE SCALE GENOMIC DNA]</scope>
    <source>
        <tissue evidence="10">Leaf</tissue>
    </source>
</reference>
<feature type="region of interest" description="Disordered" evidence="8">
    <location>
        <begin position="1"/>
        <end position="31"/>
    </location>
</feature>
<dbReference type="GO" id="GO:0008270">
    <property type="term" value="F:zinc ion binding"/>
    <property type="evidence" value="ECO:0007669"/>
    <property type="project" value="UniProtKB-KW"/>
</dbReference>
<dbReference type="GO" id="GO:0003677">
    <property type="term" value="F:DNA binding"/>
    <property type="evidence" value="ECO:0007669"/>
    <property type="project" value="UniProtKB-KW"/>
</dbReference>
<dbReference type="Pfam" id="PF10551">
    <property type="entry name" value="MULE"/>
    <property type="match status" value="1"/>
</dbReference>
<dbReference type="PANTHER" id="PTHR31973:SF190">
    <property type="entry name" value="MULE TRANSPOSASE DOMAIN-CONTAINING PROTEIN"/>
    <property type="match status" value="1"/>
</dbReference>
<evidence type="ECO:0000256" key="4">
    <source>
        <dbReference type="ARBA" id="ARBA00022833"/>
    </source>
</evidence>
<dbReference type="GO" id="GO:0006313">
    <property type="term" value="P:DNA transposition"/>
    <property type="evidence" value="ECO:0007669"/>
    <property type="project" value="InterPro"/>
</dbReference>
<accession>A0AAP0GH77</accession>
<keyword evidence="11" id="KW-1185">Reference proteome</keyword>
<dbReference type="GO" id="GO:0004803">
    <property type="term" value="F:transposase activity"/>
    <property type="evidence" value="ECO:0007669"/>
    <property type="project" value="InterPro"/>
</dbReference>
<evidence type="ECO:0000256" key="3">
    <source>
        <dbReference type="ARBA" id="ARBA00022771"/>
    </source>
</evidence>
<dbReference type="Proteomes" id="UP001408789">
    <property type="component" value="Unassembled WGS sequence"/>
</dbReference>
<protein>
    <recommendedName>
        <fullName evidence="9">SWIM-type domain-containing protein</fullName>
    </recommendedName>
</protein>
<feature type="compositionally biased region" description="Acidic residues" evidence="8">
    <location>
        <begin position="163"/>
        <end position="174"/>
    </location>
</feature>
<dbReference type="InterPro" id="IPR007527">
    <property type="entry name" value="Znf_SWIM"/>
</dbReference>
<proteinExistence type="predicted"/>
<dbReference type="PROSITE" id="PS50966">
    <property type="entry name" value="ZF_SWIM"/>
    <property type="match status" value="1"/>
</dbReference>
<feature type="region of interest" description="Disordered" evidence="8">
    <location>
        <begin position="739"/>
        <end position="856"/>
    </location>
</feature>
<dbReference type="EMBL" id="JBCNJP010007071">
    <property type="protein sequence ID" value="KAK9049348.1"/>
    <property type="molecule type" value="Genomic_DNA"/>
</dbReference>
<evidence type="ECO:0000256" key="2">
    <source>
        <dbReference type="ARBA" id="ARBA00022723"/>
    </source>
</evidence>
<feature type="region of interest" description="Disordered" evidence="8">
    <location>
        <begin position="74"/>
        <end position="215"/>
    </location>
</feature>
<dbReference type="InterPro" id="IPR006564">
    <property type="entry name" value="Znf_PMZ"/>
</dbReference>
<evidence type="ECO:0000256" key="1">
    <source>
        <dbReference type="ARBA" id="ARBA00022578"/>
    </source>
</evidence>
<keyword evidence="6" id="KW-0233">DNA recombination</keyword>
<organism evidence="10 11">
    <name type="scientific">Deinandra increscens subsp. villosa</name>
    <dbReference type="NCBI Taxonomy" id="3103831"/>
    <lineage>
        <taxon>Eukaryota</taxon>
        <taxon>Viridiplantae</taxon>
        <taxon>Streptophyta</taxon>
        <taxon>Embryophyta</taxon>
        <taxon>Tracheophyta</taxon>
        <taxon>Spermatophyta</taxon>
        <taxon>Magnoliopsida</taxon>
        <taxon>eudicotyledons</taxon>
        <taxon>Gunneridae</taxon>
        <taxon>Pentapetalae</taxon>
        <taxon>asterids</taxon>
        <taxon>campanulids</taxon>
        <taxon>Asterales</taxon>
        <taxon>Asteraceae</taxon>
        <taxon>Asteroideae</taxon>
        <taxon>Heliantheae alliance</taxon>
        <taxon>Madieae</taxon>
        <taxon>Madiinae</taxon>
        <taxon>Deinandra</taxon>
    </lineage>
</organism>
<dbReference type="PROSITE" id="PS01007">
    <property type="entry name" value="TRANSPOSASE_MUTATOR"/>
    <property type="match status" value="1"/>
</dbReference>
<comment type="caution">
    <text evidence="10">The sequence shown here is derived from an EMBL/GenBank/DDBJ whole genome shotgun (WGS) entry which is preliminary data.</text>
</comment>
<dbReference type="Pfam" id="PF04434">
    <property type="entry name" value="SWIM"/>
    <property type="match status" value="1"/>
</dbReference>
<feature type="domain" description="SWIM-type" evidence="9">
    <location>
        <begin position="658"/>
        <end position="690"/>
    </location>
</feature>
<name>A0AAP0GH77_9ASTR</name>
<keyword evidence="4" id="KW-0862">Zinc</keyword>
<feature type="compositionally biased region" description="Polar residues" evidence="8">
    <location>
        <begin position="299"/>
        <end position="313"/>
    </location>
</feature>
<evidence type="ECO:0000256" key="5">
    <source>
        <dbReference type="ARBA" id="ARBA00023125"/>
    </source>
</evidence>
<evidence type="ECO:0000256" key="7">
    <source>
        <dbReference type="PROSITE-ProRule" id="PRU00325"/>
    </source>
</evidence>
<feature type="region of interest" description="Disordered" evidence="8">
    <location>
        <begin position="293"/>
        <end position="313"/>
    </location>
</feature>
<evidence type="ECO:0000313" key="11">
    <source>
        <dbReference type="Proteomes" id="UP001408789"/>
    </source>
</evidence>
<evidence type="ECO:0000313" key="10">
    <source>
        <dbReference type="EMBL" id="KAK9049348.1"/>
    </source>
</evidence>
<gene>
    <name evidence="10" type="ORF">SSX86_031684</name>
</gene>
<feature type="compositionally biased region" description="Basic and acidic residues" evidence="8">
    <location>
        <begin position="758"/>
        <end position="767"/>
    </location>
</feature>
<keyword evidence="5" id="KW-0238">DNA-binding</keyword>
<feature type="compositionally biased region" description="Basic and acidic residues" evidence="8">
    <location>
        <begin position="134"/>
        <end position="146"/>
    </location>
</feature>